<dbReference type="Proteomes" id="UP001233172">
    <property type="component" value="Unassembled WGS sequence"/>
</dbReference>
<dbReference type="Pfam" id="PF09458">
    <property type="entry name" value="H_lectin"/>
    <property type="match status" value="1"/>
</dbReference>
<reference evidence="3" key="1">
    <citation type="journal article" date="2023" name="PLoS Negl. Trop. Dis.">
        <title>A genome sequence for Biomphalaria pfeifferi, the major vector snail for the human-infecting parasite Schistosoma mansoni.</title>
        <authorList>
            <person name="Bu L."/>
            <person name="Lu L."/>
            <person name="Laidemitt M.R."/>
            <person name="Zhang S.M."/>
            <person name="Mutuku M."/>
            <person name="Mkoji G."/>
            <person name="Steinauer M."/>
            <person name="Loker E.S."/>
        </authorList>
    </citation>
    <scope>NUCLEOTIDE SEQUENCE</scope>
    <source>
        <strain evidence="3">KasaAsao</strain>
    </source>
</reference>
<protein>
    <recommendedName>
        <fullName evidence="2">H-type lectin domain-containing protein</fullName>
    </recommendedName>
</protein>
<name>A0AAD8F9Y3_BIOPF</name>
<evidence type="ECO:0000313" key="4">
    <source>
        <dbReference type="Proteomes" id="UP001233172"/>
    </source>
</evidence>
<dbReference type="Gene3D" id="2.60.40.2080">
    <property type="match status" value="1"/>
</dbReference>
<evidence type="ECO:0000259" key="2">
    <source>
        <dbReference type="Pfam" id="PF09458"/>
    </source>
</evidence>
<dbReference type="InterPro" id="IPR019019">
    <property type="entry name" value="H-type_lectin_domain"/>
</dbReference>
<feature type="signal peptide" evidence="1">
    <location>
        <begin position="1"/>
        <end position="27"/>
    </location>
</feature>
<dbReference type="GO" id="GO:0007155">
    <property type="term" value="P:cell adhesion"/>
    <property type="evidence" value="ECO:0007669"/>
    <property type="project" value="InterPro"/>
</dbReference>
<reference evidence="3" key="2">
    <citation type="submission" date="2023-04" db="EMBL/GenBank/DDBJ databases">
        <authorList>
            <person name="Bu L."/>
            <person name="Lu L."/>
            <person name="Laidemitt M.R."/>
            <person name="Zhang S.M."/>
            <person name="Mutuku M."/>
            <person name="Mkoji G."/>
            <person name="Steinauer M."/>
            <person name="Loker E.S."/>
        </authorList>
    </citation>
    <scope>NUCLEOTIDE SEQUENCE</scope>
    <source>
        <strain evidence="3">KasaAsao</strain>
        <tissue evidence="3">Whole Snail</tissue>
    </source>
</reference>
<dbReference type="AlphaFoldDB" id="A0AAD8F9Y3"/>
<accession>A0AAD8F9Y3</accession>
<organism evidence="3 4">
    <name type="scientific">Biomphalaria pfeifferi</name>
    <name type="common">Bloodfluke planorb</name>
    <name type="synonym">Freshwater snail</name>
    <dbReference type="NCBI Taxonomy" id="112525"/>
    <lineage>
        <taxon>Eukaryota</taxon>
        <taxon>Metazoa</taxon>
        <taxon>Spiralia</taxon>
        <taxon>Lophotrochozoa</taxon>
        <taxon>Mollusca</taxon>
        <taxon>Gastropoda</taxon>
        <taxon>Heterobranchia</taxon>
        <taxon>Euthyneura</taxon>
        <taxon>Panpulmonata</taxon>
        <taxon>Hygrophila</taxon>
        <taxon>Lymnaeoidea</taxon>
        <taxon>Planorbidae</taxon>
        <taxon>Biomphalaria</taxon>
    </lineage>
</organism>
<dbReference type="GO" id="GO:0030246">
    <property type="term" value="F:carbohydrate binding"/>
    <property type="evidence" value="ECO:0007669"/>
    <property type="project" value="InterPro"/>
</dbReference>
<dbReference type="InterPro" id="IPR037221">
    <property type="entry name" value="H-type_lectin_dom_sf"/>
</dbReference>
<proteinExistence type="predicted"/>
<keyword evidence="4" id="KW-1185">Reference proteome</keyword>
<comment type="caution">
    <text evidence="3">The sequence shown here is derived from an EMBL/GenBank/DDBJ whole genome shotgun (WGS) entry which is preliminary data.</text>
</comment>
<sequence length="183" mass="20088">MAGSRPFTFVSLLVAIVIISFLSSSHATYSRGGRRGSVSLWGGARGRHSHGNGTNSVWDFIRKLQQTLNNLEKRLNNEEKEGCVFDSPNIVICEHEDDTDCYEGETEADNSTRIIVPVVFNQTFANSPAVMVSFSAIQFVEGQTLELNNYNVTTTGFDIEITSSGPTPSELFLSWIACKRASG</sequence>
<evidence type="ECO:0000313" key="3">
    <source>
        <dbReference type="EMBL" id="KAK0055489.1"/>
    </source>
</evidence>
<gene>
    <name evidence="3" type="ORF">Bpfe_015000</name>
</gene>
<feature type="chain" id="PRO_5042188923" description="H-type lectin domain-containing protein" evidence="1">
    <location>
        <begin position="28"/>
        <end position="183"/>
    </location>
</feature>
<evidence type="ECO:0000256" key="1">
    <source>
        <dbReference type="SAM" id="SignalP"/>
    </source>
</evidence>
<dbReference type="SUPFAM" id="SSF141086">
    <property type="entry name" value="Agglutinin HPA-like"/>
    <property type="match status" value="1"/>
</dbReference>
<keyword evidence="1" id="KW-0732">Signal</keyword>
<dbReference type="EMBL" id="JASAOG010000069">
    <property type="protein sequence ID" value="KAK0055489.1"/>
    <property type="molecule type" value="Genomic_DNA"/>
</dbReference>
<feature type="domain" description="H-type lectin" evidence="2">
    <location>
        <begin position="116"/>
        <end position="177"/>
    </location>
</feature>